<sequence length="155" mass="17826">MAVVGLFGILQIKCSKINRTSIIPELQTANHYPGITRCVESCGGRGCDCFYPSSGCLVYRIYLLPMDENLYEIYRCIRWREAVLVYISMMDTYRNISKKTEAIMKPNIPYQWNNMTITLSELALPPTLLLADQFVSDGKNTARWIQEYTPYLCKS</sequence>
<dbReference type="Pfam" id="PF07245">
    <property type="entry name" value="Phlebovirus_G2"/>
    <property type="match status" value="1"/>
</dbReference>
<evidence type="ECO:0000313" key="3">
    <source>
        <dbReference type="WBParaSite" id="Hba_07739"/>
    </source>
</evidence>
<protein>
    <submittedName>
        <fullName evidence="3">Phlebovirus_G2 domain-containing protein</fullName>
    </submittedName>
</protein>
<dbReference type="InterPro" id="IPR009878">
    <property type="entry name" value="Phlebovirus_G2_fusion"/>
</dbReference>
<evidence type="ECO:0000313" key="2">
    <source>
        <dbReference type="Proteomes" id="UP000095283"/>
    </source>
</evidence>
<name>A0A1I7WRH0_HETBA</name>
<feature type="domain" description="Phlebovirus glycoprotein G2 fusion" evidence="1">
    <location>
        <begin position="13"/>
        <end position="145"/>
    </location>
</feature>
<organism evidence="2 3">
    <name type="scientific">Heterorhabditis bacteriophora</name>
    <name type="common">Entomopathogenic nematode worm</name>
    <dbReference type="NCBI Taxonomy" id="37862"/>
    <lineage>
        <taxon>Eukaryota</taxon>
        <taxon>Metazoa</taxon>
        <taxon>Ecdysozoa</taxon>
        <taxon>Nematoda</taxon>
        <taxon>Chromadorea</taxon>
        <taxon>Rhabditida</taxon>
        <taxon>Rhabditina</taxon>
        <taxon>Rhabditomorpha</taxon>
        <taxon>Strongyloidea</taxon>
        <taxon>Heterorhabditidae</taxon>
        <taxon>Heterorhabditis</taxon>
    </lineage>
</organism>
<keyword evidence="2" id="KW-1185">Reference proteome</keyword>
<reference evidence="3" key="1">
    <citation type="submission" date="2016-11" db="UniProtKB">
        <authorList>
            <consortium name="WormBaseParasite"/>
        </authorList>
    </citation>
    <scope>IDENTIFICATION</scope>
</reference>
<dbReference type="AlphaFoldDB" id="A0A1I7WRH0"/>
<dbReference type="WBParaSite" id="Hba_07739">
    <property type="protein sequence ID" value="Hba_07739"/>
    <property type="gene ID" value="Hba_07739"/>
</dbReference>
<evidence type="ECO:0000259" key="1">
    <source>
        <dbReference type="Pfam" id="PF07245"/>
    </source>
</evidence>
<dbReference type="Proteomes" id="UP000095283">
    <property type="component" value="Unplaced"/>
</dbReference>
<accession>A0A1I7WRH0</accession>
<proteinExistence type="predicted"/>